<dbReference type="EMBL" id="JAHVJA010000005">
    <property type="protein sequence ID" value="MBY6140489.1"/>
    <property type="molecule type" value="Genomic_DNA"/>
</dbReference>
<comment type="caution">
    <text evidence="8">The sequence shown here is derived from an EMBL/GenBank/DDBJ whole genome shotgun (WGS) entry which is preliminary data.</text>
</comment>
<evidence type="ECO:0000256" key="4">
    <source>
        <dbReference type="ARBA" id="ARBA00023163"/>
    </source>
</evidence>
<dbReference type="PANTHER" id="PTHR30055:SF234">
    <property type="entry name" value="HTH-TYPE TRANSCRIPTIONAL REGULATOR BETI"/>
    <property type="match status" value="1"/>
</dbReference>
<keyword evidence="2" id="KW-0805">Transcription regulation</keyword>
<dbReference type="Pfam" id="PF00440">
    <property type="entry name" value="TetR_N"/>
    <property type="match status" value="1"/>
</dbReference>
<feature type="DNA-binding region" description="H-T-H motif" evidence="5">
    <location>
        <begin position="70"/>
        <end position="89"/>
    </location>
</feature>
<dbReference type="SUPFAM" id="SSF46689">
    <property type="entry name" value="Homeodomain-like"/>
    <property type="match status" value="1"/>
</dbReference>
<proteinExistence type="predicted"/>
<name>A0ABS7NH08_9RHOB</name>
<dbReference type="InterPro" id="IPR001647">
    <property type="entry name" value="HTH_TetR"/>
</dbReference>
<evidence type="ECO:0000259" key="7">
    <source>
        <dbReference type="PROSITE" id="PS50977"/>
    </source>
</evidence>
<dbReference type="RefSeq" id="WP_222508741.1">
    <property type="nucleotide sequence ID" value="NZ_JAHVJA010000005.1"/>
</dbReference>
<dbReference type="Proteomes" id="UP000766629">
    <property type="component" value="Unassembled WGS sequence"/>
</dbReference>
<evidence type="ECO:0000313" key="9">
    <source>
        <dbReference type="Proteomes" id="UP000766629"/>
    </source>
</evidence>
<dbReference type="InterPro" id="IPR036271">
    <property type="entry name" value="Tet_transcr_reg_TetR-rel_C_sf"/>
</dbReference>
<evidence type="ECO:0000313" key="8">
    <source>
        <dbReference type="EMBL" id="MBY6140489.1"/>
    </source>
</evidence>
<reference evidence="8 9" key="1">
    <citation type="submission" date="2021-06" db="EMBL/GenBank/DDBJ databases">
        <title>50 bacteria genomes isolated from Dapeng, Shenzhen, China.</title>
        <authorList>
            <person name="Zheng W."/>
            <person name="Yu S."/>
            <person name="Huang Y."/>
        </authorList>
    </citation>
    <scope>NUCLEOTIDE SEQUENCE [LARGE SCALE GENOMIC DNA]</scope>
    <source>
        <strain evidence="8 9">DP1N14-2</strain>
    </source>
</reference>
<feature type="domain" description="HTH tetR-type" evidence="7">
    <location>
        <begin position="47"/>
        <end position="107"/>
    </location>
</feature>
<evidence type="ECO:0000256" key="6">
    <source>
        <dbReference type="SAM" id="MobiDB-lite"/>
    </source>
</evidence>
<evidence type="ECO:0000256" key="3">
    <source>
        <dbReference type="ARBA" id="ARBA00023125"/>
    </source>
</evidence>
<sequence length="244" mass="27516">MIVHCRWKFAAIPGMVPERRRVAGKQKRGGQMASAEETRKKRKVDKDLHREVLLEATASVILKYGVSGTTISRIQEESGLSRGMINLHFQSKDNLIRELAVHMTQEYNDAWRSFTSQAPHSVSTPEDAAARLQALFATDFSEAVLNERSARLTFAFRAEPDLQALGTGYIETRGTDLHDHVRNCCKVLCDACGTQGDPEKVTMAIMSLLEGLWTDFHAHPYEFSREYAVEICRTTARAFFPGYF</sequence>
<dbReference type="PROSITE" id="PS01081">
    <property type="entry name" value="HTH_TETR_1"/>
    <property type="match status" value="1"/>
</dbReference>
<accession>A0ABS7NH08</accession>
<dbReference type="PANTHER" id="PTHR30055">
    <property type="entry name" value="HTH-TYPE TRANSCRIPTIONAL REGULATOR RUTR"/>
    <property type="match status" value="1"/>
</dbReference>
<dbReference type="SUPFAM" id="SSF48498">
    <property type="entry name" value="Tetracyclin repressor-like, C-terminal domain"/>
    <property type="match status" value="1"/>
</dbReference>
<dbReference type="InterPro" id="IPR009057">
    <property type="entry name" value="Homeodomain-like_sf"/>
</dbReference>
<evidence type="ECO:0000256" key="1">
    <source>
        <dbReference type="ARBA" id="ARBA00022491"/>
    </source>
</evidence>
<keyword evidence="9" id="KW-1185">Reference proteome</keyword>
<gene>
    <name evidence="8" type="ORF">KUV26_13675</name>
</gene>
<evidence type="ECO:0000256" key="2">
    <source>
        <dbReference type="ARBA" id="ARBA00023015"/>
    </source>
</evidence>
<dbReference type="InterPro" id="IPR039538">
    <property type="entry name" value="BetI_C"/>
</dbReference>
<protein>
    <submittedName>
        <fullName evidence="8">TetR/AcrR family transcriptional regulator</fullName>
    </submittedName>
</protein>
<dbReference type="Pfam" id="PF13977">
    <property type="entry name" value="TetR_C_6"/>
    <property type="match status" value="1"/>
</dbReference>
<keyword evidence="1" id="KW-0678">Repressor</keyword>
<dbReference type="PROSITE" id="PS50977">
    <property type="entry name" value="HTH_TETR_2"/>
    <property type="match status" value="1"/>
</dbReference>
<dbReference type="InterPro" id="IPR023772">
    <property type="entry name" value="DNA-bd_HTH_TetR-type_CS"/>
</dbReference>
<evidence type="ECO:0000256" key="5">
    <source>
        <dbReference type="PROSITE-ProRule" id="PRU00335"/>
    </source>
</evidence>
<keyword evidence="4" id="KW-0804">Transcription</keyword>
<dbReference type="Gene3D" id="1.10.357.10">
    <property type="entry name" value="Tetracycline Repressor, domain 2"/>
    <property type="match status" value="1"/>
</dbReference>
<feature type="region of interest" description="Disordered" evidence="6">
    <location>
        <begin position="20"/>
        <end position="44"/>
    </location>
</feature>
<dbReference type="InterPro" id="IPR050109">
    <property type="entry name" value="HTH-type_TetR-like_transc_reg"/>
</dbReference>
<organism evidence="8 9">
    <name type="scientific">Leisingera daeponensis</name>
    <dbReference type="NCBI Taxonomy" id="405746"/>
    <lineage>
        <taxon>Bacteria</taxon>
        <taxon>Pseudomonadati</taxon>
        <taxon>Pseudomonadota</taxon>
        <taxon>Alphaproteobacteria</taxon>
        <taxon>Rhodobacterales</taxon>
        <taxon>Roseobacteraceae</taxon>
        <taxon>Leisingera</taxon>
    </lineage>
</organism>
<keyword evidence="3 5" id="KW-0238">DNA-binding</keyword>